<keyword evidence="4 10" id="KW-0067">ATP-binding</keyword>
<feature type="domain" description="ABC transporter" evidence="8">
    <location>
        <begin position="334"/>
        <end position="569"/>
    </location>
</feature>
<dbReference type="PROSITE" id="PS50929">
    <property type="entry name" value="ABC_TM1F"/>
    <property type="match status" value="1"/>
</dbReference>
<dbReference type="SUPFAM" id="SSF90123">
    <property type="entry name" value="ABC transporter transmembrane region"/>
    <property type="match status" value="1"/>
</dbReference>
<evidence type="ECO:0000259" key="9">
    <source>
        <dbReference type="PROSITE" id="PS50929"/>
    </source>
</evidence>
<dbReference type="GO" id="GO:0005524">
    <property type="term" value="F:ATP binding"/>
    <property type="evidence" value="ECO:0007669"/>
    <property type="project" value="UniProtKB-KW"/>
</dbReference>
<dbReference type="EMBL" id="JBHUCO010000006">
    <property type="protein sequence ID" value="MFD1517117.1"/>
    <property type="molecule type" value="Genomic_DNA"/>
</dbReference>
<evidence type="ECO:0000259" key="8">
    <source>
        <dbReference type="PROSITE" id="PS50893"/>
    </source>
</evidence>
<comment type="subcellular location">
    <subcellularLocation>
        <location evidence="1">Cell membrane</location>
        <topology evidence="1">Multi-pass membrane protein</topology>
    </subcellularLocation>
</comment>
<dbReference type="PROSITE" id="PS00211">
    <property type="entry name" value="ABC_TRANSPORTER_1"/>
    <property type="match status" value="1"/>
</dbReference>
<dbReference type="PANTHER" id="PTHR43394">
    <property type="entry name" value="ATP-DEPENDENT PERMEASE MDL1, MITOCHONDRIAL"/>
    <property type="match status" value="1"/>
</dbReference>
<dbReference type="Pfam" id="PF00005">
    <property type="entry name" value="ABC_tran"/>
    <property type="match status" value="1"/>
</dbReference>
<dbReference type="InterPro" id="IPR017871">
    <property type="entry name" value="ABC_transporter-like_CS"/>
</dbReference>
<dbReference type="InterPro" id="IPR003439">
    <property type="entry name" value="ABC_transporter-like_ATP-bd"/>
</dbReference>
<dbReference type="InterPro" id="IPR003593">
    <property type="entry name" value="AAA+_ATPase"/>
</dbReference>
<dbReference type="RefSeq" id="WP_344729313.1">
    <property type="nucleotide sequence ID" value="NZ_BAAAUS010000059.1"/>
</dbReference>
<evidence type="ECO:0000313" key="11">
    <source>
        <dbReference type="Proteomes" id="UP001597114"/>
    </source>
</evidence>
<dbReference type="SUPFAM" id="SSF52540">
    <property type="entry name" value="P-loop containing nucleoside triphosphate hydrolases"/>
    <property type="match status" value="1"/>
</dbReference>
<evidence type="ECO:0000256" key="4">
    <source>
        <dbReference type="ARBA" id="ARBA00022840"/>
    </source>
</evidence>
<keyword evidence="5 7" id="KW-1133">Transmembrane helix</keyword>
<dbReference type="Pfam" id="PF00664">
    <property type="entry name" value="ABC_membrane"/>
    <property type="match status" value="1"/>
</dbReference>
<evidence type="ECO:0000313" key="10">
    <source>
        <dbReference type="EMBL" id="MFD1517117.1"/>
    </source>
</evidence>
<evidence type="ECO:0000256" key="5">
    <source>
        <dbReference type="ARBA" id="ARBA00022989"/>
    </source>
</evidence>
<dbReference type="Gene3D" id="1.20.1560.10">
    <property type="entry name" value="ABC transporter type 1, transmembrane domain"/>
    <property type="match status" value="1"/>
</dbReference>
<name>A0ABW4EQC3_9PSEU</name>
<feature type="transmembrane region" description="Helical" evidence="7">
    <location>
        <begin position="12"/>
        <end position="33"/>
    </location>
</feature>
<dbReference type="InterPro" id="IPR036640">
    <property type="entry name" value="ABC1_TM_sf"/>
</dbReference>
<evidence type="ECO:0000256" key="3">
    <source>
        <dbReference type="ARBA" id="ARBA00022741"/>
    </source>
</evidence>
<feature type="transmembrane region" description="Helical" evidence="7">
    <location>
        <begin position="127"/>
        <end position="151"/>
    </location>
</feature>
<dbReference type="PROSITE" id="PS50893">
    <property type="entry name" value="ABC_TRANSPORTER_2"/>
    <property type="match status" value="1"/>
</dbReference>
<organism evidence="10 11">
    <name type="scientific">Pseudonocardia yunnanensis</name>
    <dbReference type="NCBI Taxonomy" id="58107"/>
    <lineage>
        <taxon>Bacteria</taxon>
        <taxon>Bacillati</taxon>
        <taxon>Actinomycetota</taxon>
        <taxon>Actinomycetes</taxon>
        <taxon>Pseudonocardiales</taxon>
        <taxon>Pseudonocardiaceae</taxon>
        <taxon>Pseudonocardia</taxon>
    </lineage>
</organism>
<keyword evidence="11" id="KW-1185">Reference proteome</keyword>
<evidence type="ECO:0000256" key="7">
    <source>
        <dbReference type="SAM" id="Phobius"/>
    </source>
</evidence>
<evidence type="ECO:0000256" key="1">
    <source>
        <dbReference type="ARBA" id="ARBA00004651"/>
    </source>
</evidence>
<feature type="transmembrane region" description="Helical" evidence="7">
    <location>
        <begin position="157"/>
        <end position="180"/>
    </location>
</feature>
<dbReference type="InterPro" id="IPR011527">
    <property type="entry name" value="ABC1_TM_dom"/>
</dbReference>
<dbReference type="Gene3D" id="3.40.50.300">
    <property type="entry name" value="P-loop containing nucleotide triphosphate hydrolases"/>
    <property type="match status" value="1"/>
</dbReference>
<sequence>MLIRLLRERLRPYTRPLLLVVVLQLVGTMASLYLPSLNADIIDQGIARGDTSYILGTGGWMLVITLVQIACSVAAVYVGARTAMGFGRDVRAALFHRVGEFSAREVNRFGAPSLITRGTNDVQQVQMLVLLSCTMLVTAPIMCFGGVVMALQEDTQLSWLMLVCVPVLVASIGVVIVRMVPGFRSMQTRIDDVNRILREQITGIRVVRAFVREPEETARFGRANAELTDVALRVGRLQARIFPIVMLVLNVSSVAVLWFGAGRIDTGQMQVGALTAFLTYLTQILMAVMMATFMTMMIPRAAVCAERIVEVLDTESSVAPPREPVVPRVATGVLELRGAGFAYPGAAEPVLRNVTFTARPGTTTAIVGSTGAGKTTLLGLVPRLFDATSGAVLVDGIDVRDLEPEHLWSRVGIVPQRPYLFSGTVASNLRYGNPDATDEQLWTALEVAQAAEFVRAMPAGLDAPIAQGGTNVSGGQRQRLAIARLLVRAPQIYLFDDSFSALDLATDARLRAALRPVTETATVLVVAQRVASIRDADQIVVLDDGAVVGIGTHDELLAASPTYAEIVASQFSAEEIGAEEIGPEVISAEAIGAARVSAEEVV</sequence>
<feature type="transmembrane region" description="Helical" evidence="7">
    <location>
        <begin position="53"/>
        <end position="78"/>
    </location>
</feature>
<keyword evidence="6 7" id="KW-0472">Membrane</keyword>
<dbReference type="SMART" id="SM00382">
    <property type="entry name" value="AAA"/>
    <property type="match status" value="1"/>
</dbReference>
<proteinExistence type="predicted"/>
<reference evidence="11" key="1">
    <citation type="journal article" date="2019" name="Int. J. Syst. Evol. Microbiol.">
        <title>The Global Catalogue of Microorganisms (GCM) 10K type strain sequencing project: providing services to taxonomists for standard genome sequencing and annotation.</title>
        <authorList>
            <consortium name="The Broad Institute Genomics Platform"/>
            <consortium name="The Broad Institute Genome Sequencing Center for Infectious Disease"/>
            <person name="Wu L."/>
            <person name="Ma J."/>
        </authorList>
    </citation>
    <scope>NUCLEOTIDE SEQUENCE [LARGE SCALE GENOMIC DNA]</scope>
    <source>
        <strain evidence="11">CCM 7043</strain>
    </source>
</reference>
<feature type="transmembrane region" description="Helical" evidence="7">
    <location>
        <begin position="241"/>
        <end position="261"/>
    </location>
</feature>
<dbReference type="InterPro" id="IPR039421">
    <property type="entry name" value="Type_1_exporter"/>
</dbReference>
<dbReference type="InterPro" id="IPR027417">
    <property type="entry name" value="P-loop_NTPase"/>
</dbReference>
<protein>
    <submittedName>
        <fullName evidence="10">ABC transporter ATP-binding protein</fullName>
    </submittedName>
</protein>
<feature type="transmembrane region" description="Helical" evidence="7">
    <location>
        <begin position="273"/>
        <end position="293"/>
    </location>
</feature>
<keyword evidence="3" id="KW-0547">Nucleotide-binding</keyword>
<feature type="domain" description="ABC transmembrane type-1" evidence="9">
    <location>
        <begin position="18"/>
        <end position="300"/>
    </location>
</feature>
<dbReference type="Proteomes" id="UP001597114">
    <property type="component" value="Unassembled WGS sequence"/>
</dbReference>
<comment type="caution">
    <text evidence="10">The sequence shown here is derived from an EMBL/GenBank/DDBJ whole genome shotgun (WGS) entry which is preliminary data.</text>
</comment>
<evidence type="ECO:0000256" key="2">
    <source>
        <dbReference type="ARBA" id="ARBA00022692"/>
    </source>
</evidence>
<accession>A0ABW4EQC3</accession>
<evidence type="ECO:0000256" key="6">
    <source>
        <dbReference type="ARBA" id="ARBA00023136"/>
    </source>
</evidence>
<gene>
    <name evidence="10" type="ORF">ACFSJD_06455</name>
</gene>
<dbReference type="CDD" id="cd18548">
    <property type="entry name" value="ABC_6TM_Tm287_like"/>
    <property type="match status" value="1"/>
</dbReference>
<keyword evidence="2 7" id="KW-0812">Transmembrane</keyword>
<dbReference type="PANTHER" id="PTHR43394:SF1">
    <property type="entry name" value="ATP-BINDING CASSETTE SUB-FAMILY B MEMBER 10, MITOCHONDRIAL"/>
    <property type="match status" value="1"/>
</dbReference>